<evidence type="ECO:0000313" key="6">
    <source>
        <dbReference type="EMBL" id="PIR73911.1"/>
    </source>
</evidence>
<sequence>MGWMFFYAGITKVMDPNWSAVGYLKGAKTFVGFYTWLLQPGVLPIVNGINEWGLTLLGISLILGLLVRLSTVLGAVLMLMYYVPILQFPYPNDHAFIVDEHIIYIIALLFLWAIHAGRVWGLDGVCSKSSFCKKNAMLRKLMG</sequence>
<gene>
    <name evidence="6" type="ORF">COU35_05250</name>
</gene>
<comment type="caution">
    <text evidence="6">The sequence shown here is derived from an EMBL/GenBank/DDBJ whole genome shotgun (WGS) entry which is preliminary data.</text>
</comment>
<proteinExistence type="predicted"/>
<evidence type="ECO:0000256" key="2">
    <source>
        <dbReference type="ARBA" id="ARBA00022692"/>
    </source>
</evidence>
<feature type="transmembrane region" description="Helical" evidence="5">
    <location>
        <begin position="54"/>
        <end position="82"/>
    </location>
</feature>
<keyword evidence="2 5" id="KW-0812">Transmembrane</keyword>
<dbReference type="InterPro" id="IPR032808">
    <property type="entry name" value="DoxX"/>
</dbReference>
<evidence type="ECO:0000313" key="7">
    <source>
        <dbReference type="Proteomes" id="UP000230154"/>
    </source>
</evidence>
<evidence type="ECO:0000256" key="3">
    <source>
        <dbReference type="ARBA" id="ARBA00022989"/>
    </source>
</evidence>
<keyword evidence="3 5" id="KW-1133">Transmembrane helix</keyword>
<organism evidence="6 7">
    <name type="scientific">Candidatus Magasanikbacteria bacterium CG10_big_fil_rev_8_21_14_0_10_47_10</name>
    <dbReference type="NCBI Taxonomy" id="1974652"/>
    <lineage>
        <taxon>Bacteria</taxon>
        <taxon>Candidatus Magasanikiibacteriota</taxon>
    </lineage>
</organism>
<keyword evidence="4 5" id="KW-0472">Membrane</keyword>
<evidence type="ECO:0000256" key="5">
    <source>
        <dbReference type="SAM" id="Phobius"/>
    </source>
</evidence>
<name>A0A2H0TP28_9BACT</name>
<comment type="subcellular location">
    <subcellularLocation>
        <location evidence="1">Membrane</location>
        <topology evidence="1">Multi-pass membrane protein</topology>
    </subcellularLocation>
</comment>
<dbReference type="Pfam" id="PF07681">
    <property type="entry name" value="DoxX"/>
    <property type="match status" value="1"/>
</dbReference>
<dbReference type="Proteomes" id="UP000230154">
    <property type="component" value="Unassembled WGS sequence"/>
</dbReference>
<accession>A0A2H0TP28</accession>
<dbReference type="EMBL" id="PFCB01000036">
    <property type="protein sequence ID" value="PIR73911.1"/>
    <property type="molecule type" value="Genomic_DNA"/>
</dbReference>
<reference evidence="7" key="1">
    <citation type="submission" date="2017-09" db="EMBL/GenBank/DDBJ databases">
        <title>Depth-based differentiation of microbial function through sediment-hosted aquifers and enrichment of novel symbionts in the deep terrestrial subsurface.</title>
        <authorList>
            <person name="Probst A.J."/>
            <person name="Ladd B."/>
            <person name="Jarett J.K."/>
            <person name="Geller-Mcgrath D.E."/>
            <person name="Sieber C.M.K."/>
            <person name="Emerson J.B."/>
            <person name="Anantharaman K."/>
            <person name="Thomas B.C."/>
            <person name="Malmstrom R."/>
            <person name="Stieglmeier M."/>
            <person name="Klingl A."/>
            <person name="Woyke T."/>
            <person name="Ryan C.M."/>
            <person name="Banfield J.F."/>
        </authorList>
    </citation>
    <scope>NUCLEOTIDE SEQUENCE [LARGE SCALE GENOMIC DNA]</scope>
</reference>
<feature type="transmembrane region" description="Helical" evidence="5">
    <location>
        <begin position="102"/>
        <end position="121"/>
    </location>
</feature>
<dbReference type="GO" id="GO:0016020">
    <property type="term" value="C:membrane"/>
    <property type="evidence" value="ECO:0007669"/>
    <property type="project" value="UniProtKB-SubCell"/>
</dbReference>
<dbReference type="AlphaFoldDB" id="A0A2H0TP28"/>
<evidence type="ECO:0000256" key="4">
    <source>
        <dbReference type="ARBA" id="ARBA00023136"/>
    </source>
</evidence>
<protein>
    <submittedName>
        <fullName evidence="6">DoxX family protein</fullName>
    </submittedName>
</protein>
<evidence type="ECO:0000256" key="1">
    <source>
        <dbReference type="ARBA" id="ARBA00004141"/>
    </source>
</evidence>